<proteinExistence type="predicted"/>
<reference evidence="2 3" key="1">
    <citation type="submission" date="2018-06" db="EMBL/GenBank/DDBJ databases">
        <title>Comparative genomics of rhizobia nodulating Arachis hypogaea in China.</title>
        <authorList>
            <person name="Li Y."/>
        </authorList>
    </citation>
    <scope>NUCLEOTIDE SEQUENCE [LARGE SCALE GENOMIC DNA]</scope>
    <source>
        <strain evidence="2 3">CCBAU 51670</strain>
    </source>
</reference>
<dbReference type="Proteomes" id="UP000288972">
    <property type="component" value="Chromosome"/>
</dbReference>
<evidence type="ECO:0000313" key="2">
    <source>
        <dbReference type="EMBL" id="QAU46296.1"/>
    </source>
</evidence>
<gene>
    <name evidence="2" type="ORF">XH91_13615</name>
</gene>
<evidence type="ECO:0000256" key="1">
    <source>
        <dbReference type="SAM" id="SignalP"/>
    </source>
</evidence>
<dbReference type="RefSeq" id="WP_128951066.1">
    <property type="nucleotide sequence ID" value="NZ_CP030053.1"/>
</dbReference>
<name>A0AAE5X091_9BRAD</name>
<feature type="signal peptide" evidence="1">
    <location>
        <begin position="1"/>
        <end position="27"/>
    </location>
</feature>
<accession>A0AAE5X091</accession>
<sequence>MTFNSRFGSASSLIVLGLLAGAGPAAADFDGPQLKGSYGFTGSAECLVAPGHVGDLSGPGLTNPTPGVALPNAGFQPNLRPNDAVPGSSTQAFANSFAVEGIRKFNGDGTGTVKGTVVGITIRPTPGPGGFPHFPPAAGSADFSFSFTYTVNADGTWTSTMVPGSYTETHLTGPRTGQTSTVDAIPPTTGMISADGKTLTAAHVTTAVETHTYSNGDVEPEICHRSRIYIKLREQDDDDDHGHGDDHH</sequence>
<organism evidence="2 3">
    <name type="scientific">Bradyrhizobium guangzhouense</name>
    <dbReference type="NCBI Taxonomy" id="1325095"/>
    <lineage>
        <taxon>Bacteria</taxon>
        <taxon>Pseudomonadati</taxon>
        <taxon>Pseudomonadota</taxon>
        <taxon>Alphaproteobacteria</taxon>
        <taxon>Hyphomicrobiales</taxon>
        <taxon>Nitrobacteraceae</taxon>
        <taxon>Bradyrhizobium</taxon>
    </lineage>
</organism>
<protein>
    <submittedName>
        <fullName evidence="2">Uncharacterized protein</fullName>
    </submittedName>
</protein>
<dbReference type="KEGG" id="bgz:XH91_13615"/>
<dbReference type="EMBL" id="CP030053">
    <property type="protein sequence ID" value="QAU46296.1"/>
    <property type="molecule type" value="Genomic_DNA"/>
</dbReference>
<evidence type="ECO:0000313" key="3">
    <source>
        <dbReference type="Proteomes" id="UP000288972"/>
    </source>
</evidence>
<feature type="chain" id="PRO_5042215877" evidence="1">
    <location>
        <begin position="28"/>
        <end position="248"/>
    </location>
</feature>
<keyword evidence="1" id="KW-0732">Signal</keyword>
<dbReference type="AlphaFoldDB" id="A0AAE5X091"/>